<dbReference type="SUPFAM" id="SSF52821">
    <property type="entry name" value="Rhodanese/Cell cycle control phosphatase"/>
    <property type="match status" value="1"/>
</dbReference>
<organism evidence="3 4">
    <name type="scientific">Halalkalibacter oceani</name>
    <dbReference type="NCBI Taxonomy" id="1653776"/>
    <lineage>
        <taxon>Bacteria</taxon>
        <taxon>Bacillati</taxon>
        <taxon>Bacillota</taxon>
        <taxon>Bacilli</taxon>
        <taxon>Bacillales</taxon>
        <taxon>Bacillaceae</taxon>
        <taxon>Halalkalibacter</taxon>
    </lineage>
</organism>
<comment type="caution">
    <text evidence="3">The sequence shown here is derived from an EMBL/GenBank/DDBJ whole genome shotgun (WGS) entry which is preliminary data.</text>
</comment>
<feature type="domain" description="Rhodanese" evidence="2">
    <location>
        <begin position="15"/>
        <end position="139"/>
    </location>
</feature>
<dbReference type="InterPro" id="IPR017582">
    <property type="entry name" value="SelU"/>
</dbReference>
<dbReference type="PANTHER" id="PTHR30401:SF0">
    <property type="entry name" value="TRNA 2-SELENOURIDINE SYNTHASE"/>
    <property type="match status" value="1"/>
</dbReference>
<dbReference type="NCBIfam" id="TIGR03167">
    <property type="entry name" value="tRNA_sel_U_synt"/>
    <property type="match status" value="1"/>
</dbReference>
<dbReference type="PROSITE" id="PS50206">
    <property type="entry name" value="RHODANESE_3"/>
    <property type="match status" value="1"/>
</dbReference>
<dbReference type="Pfam" id="PF00581">
    <property type="entry name" value="Rhodanese"/>
    <property type="match status" value="1"/>
</dbReference>
<dbReference type="EMBL" id="JAMBOL010000002">
    <property type="protein sequence ID" value="MCM3713309.1"/>
    <property type="molecule type" value="Genomic_DNA"/>
</dbReference>
<dbReference type="AlphaFoldDB" id="A0A9X2DMG6"/>
<dbReference type="EC" id="2.5.1.-" evidence="3"/>
<dbReference type="PANTHER" id="PTHR30401">
    <property type="entry name" value="TRNA 2-SELENOURIDINE SYNTHASE"/>
    <property type="match status" value="1"/>
</dbReference>
<evidence type="ECO:0000256" key="1">
    <source>
        <dbReference type="ARBA" id="ARBA00023266"/>
    </source>
</evidence>
<proteinExistence type="predicted"/>
<dbReference type="NCBIfam" id="NF008750">
    <property type="entry name" value="PRK11784.1-2"/>
    <property type="match status" value="1"/>
</dbReference>
<evidence type="ECO:0000259" key="2">
    <source>
        <dbReference type="PROSITE" id="PS50206"/>
    </source>
</evidence>
<dbReference type="Proteomes" id="UP001139179">
    <property type="component" value="Unassembled WGS sequence"/>
</dbReference>
<dbReference type="SMART" id="SM00450">
    <property type="entry name" value="RHOD"/>
    <property type="match status" value="1"/>
</dbReference>
<dbReference type="InterPro" id="IPR036873">
    <property type="entry name" value="Rhodanese-like_dom_sf"/>
</dbReference>
<accession>A0A9X2DMG6</accession>
<dbReference type="RefSeq" id="WP_251222116.1">
    <property type="nucleotide sequence ID" value="NZ_JAMBOL010000002.1"/>
</dbReference>
<keyword evidence="1" id="KW-0711">Selenium</keyword>
<dbReference type="Pfam" id="PF26341">
    <property type="entry name" value="AAA_SelU"/>
    <property type="match status" value="1"/>
</dbReference>
<dbReference type="GO" id="GO:0002098">
    <property type="term" value="P:tRNA wobble uridine modification"/>
    <property type="evidence" value="ECO:0007669"/>
    <property type="project" value="InterPro"/>
</dbReference>
<protein>
    <submittedName>
        <fullName evidence="3">tRNA 2-selenouridine(34) synthase MnmH</fullName>
        <ecNumber evidence="3">2.5.1.-</ecNumber>
    </submittedName>
</protein>
<evidence type="ECO:0000313" key="4">
    <source>
        <dbReference type="Proteomes" id="UP001139179"/>
    </source>
</evidence>
<dbReference type="NCBIfam" id="NF008752">
    <property type="entry name" value="PRK11784.1-4"/>
    <property type="match status" value="1"/>
</dbReference>
<dbReference type="InterPro" id="IPR001763">
    <property type="entry name" value="Rhodanese-like_dom"/>
</dbReference>
<keyword evidence="4" id="KW-1185">Reference proteome</keyword>
<dbReference type="Gene3D" id="3.40.250.10">
    <property type="entry name" value="Rhodanese-like domain"/>
    <property type="match status" value="1"/>
</dbReference>
<reference evidence="3" key="1">
    <citation type="submission" date="2022-05" db="EMBL/GenBank/DDBJ databases">
        <title>Comparative Genomics of Spacecraft Associated Microbes.</title>
        <authorList>
            <person name="Tran M.T."/>
            <person name="Wright A."/>
            <person name="Seuylemezian A."/>
            <person name="Eisen J."/>
            <person name="Coil D."/>
        </authorList>
    </citation>
    <scope>NUCLEOTIDE SEQUENCE</scope>
    <source>
        <strain evidence="3">214.1.1</strain>
    </source>
</reference>
<gene>
    <name evidence="3" type="primary">mnmH</name>
    <name evidence="3" type="ORF">M3202_04365</name>
</gene>
<evidence type="ECO:0000313" key="3">
    <source>
        <dbReference type="EMBL" id="MCM3713309.1"/>
    </source>
</evidence>
<name>A0A9X2DMG6_9BACI</name>
<dbReference type="InterPro" id="IPR058840">
    <property type="entry name" value="AAA_SelU"/>
</dbReference>
<keyword evidence="3" id="KW-0808">Transferase</keyword>
<sequence length="355" mass="41082">MSNVQIETVTRKQLCYESDLYIDVRSPAEFAEYRLPGAVNLPLFTNEERAKIGTIYKQQSREAAIEAGVAIYAPKWPDFFAKAKELQQQAPDKRMVVYCWRGGMRSKTVAATLALLGIECYQLEGGIRSFRQYVQQSLAEQAEKKRDYLVIAGHTGTRKTEILSRLAEKGYPVVDLEGLAGHRGSVFGHIGLAQKSQKQFEYELMARLQELDDSSYLIIEAESKRIGHIVLPEFIIEGKKRGTRVELVYPFWKRVEHIYNTYQPEQYASEIWEAVEKIKKYLTPQLYKELEALREQADYQKMFATLLEFYYDPRYAHAAKQYPSKAEVLEYSEIDTAVDKLISLIEQWKEQEVAR</sequence>
<dbReference type="GO" id="GO:0043828">
    <property type="term" value="F:tRNA 2-selenouridine synthase activity"/>
    <property type="evidence" value="ECO:0007669"/>
    <property type="project" value="InterPro"/>
</dbReference>